<dbReference type="Pfam" id="PF12805">
    <property type="entry name" value="FUSC-like"/>
    <property type="match status" value="1"/>
</dbReference>
<feature type="transmembrane region" description="Helical" evidence="7">
    <location>
        <begin position="443"/>
        <end position="461"/>
    </location>
</feature>
<comment type="similarity">
    <text evidence="6">Belongs to the YccS/YhfK family.</text>
</comment>
<accession>A0A7K0FKG8</accession>
<evidence type="ECO:0000256" key="6">
    <source>
        <dbReference type="ARBA" id="ARBA00043993"/>
    </source>
</evidence>
<dbReference type="EMBL" id="WKJI01000001">
    <property type="protein sequence ID" value="MRX46469.1"/>
    <property type="molecule type" value="Genomic_DNA"/>
</dbReference>
<evidence type="ECO:0000256" key="2">
    <source>
        <dbReference type="ARBA" id="ARBA00022475"/>
    </source>
</evidence>
<feature type="transmembrane region" description="Helical" evidence="7">
    <location>
        <begin position="35"/>
        <end position="57"/>
    </location>
</feature>
<feature type="transmembrane region" description="Helical" evidence="7">
    <location>
        <begin position="116"/>
        <end position="132"/>
    </location>
</feature>
<name>A0A7K0FKG8_9SPHI</name>
<organism evidence="10 11">
    <name type="scientific">Pedobacter puniceum</name>
    <dbReference type="NCBI Taxonomy" id="2666136"/>
    <lineage>
        <taxon>Bacteria</taxon>
        <taxon>Pseudomonadati</taxon>
        <taxon>Bacteroidota</taxon>
        <taxon>Sphingobacteriia</taxon>
        <taxon>Sphingobacteriales</taxon>
        <taxon>Sphingobacteriaceae</taxon>
        <taxon>Pedobacter</taxon>
    </lineage>
</organism>
<evidence type="ECO:0000313" key="11">
    <source>
        <dbReference type="Proteomes" id="UP000462931"/>
    </source>
</evidence>
<comment type="caution">
    <text evidence="10">The sequence shown here is derived from an EMBL/GenBank/DDBJ whole genome shotgun (WGS) entry which is preliminary data.</text>
</comment>
<evidence type="ECO:0000256" key="1">
    <source>
        <dbReference type="ARBA" id="ARBA00004651"/>
    </source>
</evidence>
<keyword evidence="11" id="KW-1185">Reference proteome</keyword>
<evidence type="ECO:0000259" key="8">
    <source>
        <dbReference type="Pfam" id="PF12805"/>
    </source>
</evidence>
<dbReference type="PANTHER" id="PTHR30509">
    <property type="entry name" value="P-HYDROXYBENZOIC ACID EFFLUX PUMP SUBUNIT-RELATED"/>
    <property type="match status" value="1"/>
</dbReference>
<keyword evidence="3 7" id="KW-0812">Transmembrane</keyword>
<keyword evidence="4 7" id="KW-1133">Transmembrane helix</keyword>
<sequence>MLLQKPLDDFRNFLYTQYFSDGIKITIGVLLPSLIFAQFNLLEIGINLSLGAVCCSISDTPGPWLHRRNAMLITNFLVFLVALITSLINHNPILIGIEILVFCFIFSMFYVYGTRASSVGTAALLIMVLNVAHHETSLNSYEHAGLVLSGGIWYFLLSALFSFARPFRYARQTLGECVQEVAGYMRLRADFYNAKIPVEDIFKALVDKQVLVHEIQDNVREILFKTRKLVNESTSDGRLLIMIFVDIVDLFEQTMATHHDYEIIRKRYKNHDILPAYALLIHKLASEIEYIGFCLIHQVKPRKHAVKIEDLDKLKKQLDDLEKAGISVLVLKKILVNLRHIFSKTNTIFSYFDNDNSFIKQAKSGSTDHDKFVTHQSFDIKLFRSNLNLMSGNFRYALRVSLVVFTGYLVGFLLPVGHHSYWIILTILVILKPGFSTTKQRNIERVIGTIIGGITGALIIYFIKDETARFILMVLFMLITYSIQRVNYFISVLFMTPFILILFSFISATINESLAVERIIDTLIGSGIAFLSSYLVLPSWESYQFKNYMLDMLKANQKYLDAIFRRFNPQNQINITEYKLARKEVYVNTANLAAAFQRMLNEPKTKQHKAVLDVHKFVVLNHILSSYLANLSTSLQDSQIMFNADQQKLFRKSQHYLKLAIEWLSETTHEQEFVHVFEGVVETNEDLATEQLELIVKVSADILKITEKL</sequence>
<dbReference type="GO" id="GO:0005886">
    <property type="term" value="C:plasma membrane"/>
    <property type="evidence" value="ECO:0007669"/>
    <property type="project" value="UniProtKB-SubCell"/>
</dbReference>
<feature type="domain" description="Integral membrane protein YccS N-terminal" evidence="8">
    <location>
        <begin position="71"/>
        <end position="344"/>
    </location>
</feature>
<keyword evidence="5 7" id="KW-0472">Membrane</keyword>
<comment type="subcellular location">
    <subcellularLocation>
        <location evidence="1">Cell membrane</location>
        <topology evidence="1">Multi-pass membrane protein</topology>
    </subcellularLocation>
</comment>
<feature type="transmembrane region" description="Helical" evidence="7">
    <location>
        <begin position="488"/>
        <end position="507"/>
    </location>
</feature>
<protein>
    <submittedName>
        <fullName evidence="10">FUSC family protein</fullName>
    </submittedName>
</protein>
<evidence type="ECO:0000256" key="3">
    <source>
        <dbReference type="ARBA" id="ARBA00022692"/>
    </source>
</evidence>
<proteinExistence type="inferred from homology"/>
<dbReference type="Pfam" id="PF13515">
    <property type="entry name" value="FUSC_2"/>
    <property type="match status" value="1"/>
</dbReference>
<feature type="domain" description="Integral membrane bound transporter" evidence="9">
    <location>
        <begin position="408"/>
        <end position="531"/>
    </location>
</feature>
<dbReference type="RefSeq" id="WP_154286560.1">
    <property type="nucleotide sequence ID" value="NZ_WKJI01000001.1"/>
</dbReference>
<evidence type="ECO:0000313" key="10">
    <source>
        <dbReference type="EMBL" id="MRX46469.1"/>
    </source>
</evidence>
<evidence type="ECO:0000256" key="4">
    <source>
        <dbReference type="ARBA" id="ARBA00022989"/>
    </source>
</evidence>
<gene>
    <name evidence="10" type="ORF">GJJ64_04620</name>
</gene>
<evidence type="ECO:0000259" key="9">
    <source>
        <dbReference type="Pfam" id="PF13515"/>
    </source>
</evidence>
<evidence type="ECO:0000256" key="5">
    <source>
        <dbReference type="ARBA" id="ARBA00023136"/>
    </source>
</evidence>
<dbReference type="InterPro" id="IPR049453">
    <property type="entry name" value="Memb_transporter_dom"/>
</dbReference>
<feature type="transmembrane region" description="Helical" evidence="7">
    <location>
        <begin position="93"/>
        <end position="111"/>
    </location>
</feature>
<feature type="transmembrane region" description="Helical" evidence="7">
    <location>
        <begin position="69"/>
        <end position="87"/>
    </location>
</feature>
<feature type="transmembrane region" description="Helical" evidence="7">
    <location>
        <begin position="144"/>
        <end position="164"/>
    </location>
</feature>
<feature type="transmembrane region" description="Helical" evidence="7">
    <location>
        <begin position="396"/>
        <end position="414"/>
    </location>
</feature>
<dbReference type="PANTHER" id="PTHR30509:SF8">
    <property type="entry name" value="INNER MEMBRANE PROTEIN YCCS"/>
    <property type="match status" value="1"/>
</dbReference>
<feature type="transmembrane region" description="Helical" evidence="7">
    <location>
        <begin position="519"/>
        <end position="537"/>
    </location>
</feature>
<evidence type="ECO:0000256" key="7">
    <source>
        <dbReference type="SAM" id="Phobius"/>
    </source>
</evidence>
<dbReference type="Proteomes" id="UP000462931">
    <property type="component" value="Unassembled WGS sequence"/>
</dbReference>
<dbReference type="InterPro" id="IPR032692">
    <property type="entry name" value="YccS_N"/>
</dbReference>
<keyword evidence="2" id="KW-1003">Cell membrane</keyword>
<reference evidence="10 11" key="1">
    <citation type="submission" date="2019-11" db="EMBL/GenBank/DDBJ databases">
        <authorList>
            <person name="Cheng Q."/>
            <person name="Yang Z."/>
        </authorList>
    </citation>
    <scope>NUCLEOTIDE SEQUENCE [LARGE SCALE GENOMIC DNA]</scope>
    <source>
        <strain evidence="10 11">HX-22-1</strain>
    </source>
</reference>
<dbReference type="AlphaFoldDB" id="A0A7K0FKG8"/>